<keyword evidence="2 3" id="KW-0694">RNA-binding</keyword>
<evidence type="ECO:0000256" key="3">
    <source>
        <dbReference type="PROSITE-ProRule" id="PRU00176"/>
    </source>
</evidence>
<dbReference type="AlphaFoldDB" id="A0AAV3PZP9"/>
<dbReference type="Gene3D" id="3.30.70.330">
    <property type="match status" value="2"/>
</dbReference>
<organism evidence="6 7">
    <name type="scientific">Lithospermum erythrorhizon</name>
    <name type="common">Purple gromwell</name>
    <name type="synonym">Lithospermum officinale var. erythrorhizon</name>
    <dbReference type="NCBI Taxonomy" id="34254"/>
    <lineage>
        <taxon>Eukaryota</taxon>
        <taxon>Viridiplantae</taxon>
        <taxon>Streptophyta</taxon>
        <taxon>Embryophyta</taxon>
        <taxon>Tracheophyta</taxon>
        <taxon>Spermatophyta</taxon>
        <taxon>Magnoliopsida</taxon>
        <taxon>eudicotyledons</taxon>
        <taxon>Gunneridae</taxon>
        <taxon>Pentapetalae</taxon>
        <taxon>asterids</taxon>
        <taxon>lamiids</taxon>
        <taxon>Boraginales</taxon>
        <taxon>Boraginaceae</taxon>
        <taxon>Boraginoideae</taxon>
        <taxon>Lithospermeae</taxon>
        <taxon>Lithospermum</taxon>
    </lineage>
</organism>
<feature type="region of interest" description="Disordered" evidence="4">
    <location>
        <begin position="314"/>
        <end position="337"/>
    </location>
</feature>
<evidence type="ECO:0000313" key="6">
    <source>
        <dbReference type="EMBL" id="GAA0155427.1"/>
    </source>
</evidence>
<dbReference type="PANTHER" id="PTHR48032:SF12">
    <property type="entry name" value="RRM DOMAIN-CONTAINING PROTEIN"/>
    <property type="match status" value="1"/>
</dbReference>
<evidence type="ECO:0000256" key="1">
    <source>
        <dbReference type="ARBA" id="ARBA00022737"/>
    </source>
</evidence>
<accession>A0AAV3PZP9</accession>
<dbReference type="GO" id="GO:0006417">
    <property type="term" value="P:regulation of translation"/>
    <property type="evidence" value="ECO:0007669"/>
    <property type="project" value="TreeGrafter"/>
</dbReference>
<dbReference type="GO" id="GO:0003729">
    <property type="term" value="F:mRNA binding"/>
    <property type="evidence" value="ECO:0007669"/>
    <property type="project" value="TreeGrafter"/>
</dbReference>
<evidence type="ECO:0000256" key="4">
    <source>
        <dbReference type="SAM" id="MobiDB-lite"/>
    </source>
</evidence>
<dbReference type="PANTHER" id="PTHR48032">
    <property type="entry name" value="RNA-BINDING PROTEIN MUSASHI HOMOLOG RBP6"/>
    <property type="match status" value="1"/>
</dbReference>
<keyword evidence="1" id="KW-0677">Repeat</keyword>
<evidence type="ECO:0000313" key="7">
    <source>
        <dbReference type="Proteomes" id="UP001454036"/>
    </source>
</evidence>
<dbReference type="InterPro" id="IPR012677">
    <property type="entry name" value="Nucleotide-bd_a/b_plait_sf"/>
</dbReference>
<dbReference type="Proteomes" id="UP001454036">
    <property type="component" value="Unassembled WGS sequence"/>
</dbReference>
<dbReference type="Pfam" id="PF00076">
    <property type="entry name" value="RRM_1"/>
    <property type="match status" value="2"/>
</dbReference>
<dbReference type="FunFam" id="3.30.70.330:FF:000040">
    <property type="entry name" value="Heterogeneous nuclear ribonucleoprotein A2/B1"/>
    <property type="match status" value="1"/>
</dbReference>
<feature type="domain" description="RRM" evidence="5">
    <location>
        <begin position="112"/>
        <end position="189"/>
    </location>
</feature>
<dbReference type="InterPro" id="IPR000504">
    <property type="entry name" value="RRM_dom"/>
</dbReference>
<dbReference type="CDD" id="cd12330">
    <property type="entry name" value="RRM2_Hrp1p"/>
    <property type="match status" value="1"/>
</dbReference>
<feature type="domain" description="RRM" evidence="5">
    <location>
        <begin position="6"/>
        <end position="82"/>
    </location>
</feature>
<dbReference type="SUPFAM" id="SSF54928">
    <property type="entry name" value="RNA-binding domain, RBD"/>
    <property type="match status" value="2"/>
</dbReference>
<reference evidence="6 7" key="1">
    <citation type="submission" date="2024-01" db="EMBL/GenBank/DDBJ databases">
        <title>The complete chloroplast genome sequence of Lithospermum erythrorhizon: insights into the phylogenetic relationship among Boraginaceae species and the maternal lineages of purple gromwells.</title>
        <authorList>
            <person name="Okada T."/>
            <person name="Watanabe K."/>
        </authorList>
    </citation>
    <scope>NUCLEOTIDE SEQUENCE [LARGE SCALE GENOMIC DNA]</scope>
</reference>
<dbReference type="InterPro" id="IPR035979">
    <property type="entry name" value="RBD_domain_sf"/>
</dbReference>
<dbReference type="PROSITE" id="PS50102">
    <property type="entry name" value="RRM"/>
    <property type="match status" value="2"/>
</dbReference>
<protein>
    <submittedName>
        <fullName evidence="6">RNA metabolism protein</fullName>
    </submittedName>
</protein>
<sequence>MEEAEQKLFVGGISWETTEGVLREHFNKFGNVVNCVIARDRLTGKPRGFAFISFAEPNAVDEALQETHEINGRTVDVKKAIPRSEQHSQQHQGRGFNSYRSSGWSSEVFRTKKIFVGGLAANLTEEDFKGYFEKFGRIMDVVVMHDNVTHRPRGFGFVTFDSEDSVEEVMQQQFHELSGKIVEVKRAIPKELKAVNNIYNTQSSVATNYNSYQNGNYTYNYRYGLPLGYGPIPAYGGVSGYPFVGGMFNGYPSGAYSGFGYGVASVAPRALWNSPAMIGIQGSPSPYFATSTMYPAHVNGRVGSIGSPANEFSSMVAEGSNGSEEARVEDSTLAPLA</sequence>
<keyword evidence="7" id="KW-1185">Reference proteome</keyword>
<dbReference type="EMBL" id="BAABME010002619">
    <property type="protein sequence ID" value="GAA0155427.1"/>
    <property type="molecule type" value="Genomic_DNA"/>
</dbReference>
<evidence type="ECO:0000256" key="2">
    <source>
        <dbReference type="ARBA" id="ARBA00022884"/>
    </source>
</evidence>
<proteinExistence type="predicted"/>
<evidence type="ECO:0000259" key="5">
    <source>
        <dbReference type="PROSITE" id="PS50102"/>
    </source>
</evidence>
<gene>
    <name evidence="6" type="ORF">LIER_13158</name>
</gene>
<dbReference type="SMART" id="SM00360">
    <property type="entry name" value="RRM"/>
    <property type="match status" value="2"/>
</dbReference>
<comment type="caution">
    <text evidence="6">The sequence shown here is derived from an EMBL/GenBank/DDBJ whole genome shotgun (WGS) entry which is preliminary data.</text>
</comment>
<name>A0AAV3PZP9_LITER</name>